<evidence type="ECO:0000313" key="3">
    <source>
        <dbReference type="Proteomes" id="UP000018842"/>
    </source>
</evidence>
<keyword evidence="1" id="KW-1133">Transmembrane helix</keyword>
<keyword evidence="1" id="KW-0812">Transmembrane</keyword>
<gene>
    <name evidence="2" type="ORF">JCM6294_3738</name>
</gene>
<feature type="transmembrane region" description="Helical" evidence="1">
    <location>
        <begin position="40"/>
        <end position="60"/>
    </location>
</feature>
<evidence type="ECO:0008006" key="4">
    <source>
        <dbReference type="Google" id="ProtNLM"/>
    </source>
</evidence>
<organism evidence="2 3">
    <name type="scientific">Bacteroides pyogenes DSM 20611 = JCM 6294</name>
    <dbReference type="NCBI Taxonomy" id="1121100"/>
    <lineage>
        <taxon>Bacteria</taxon>
        <taxon>Pseudomonadati</taxon>
        <taxon>Bacteroidota</taxon>
        <taxon>Bacteroidia</taxon>
        <taxon>Bacteroidales</taxon>
        <taxon>Bacteroidaceae</taxon>
        <taxon>Bacteroides</taxon>
    </lineage>
</organism>
<comment type="caution">
    <text evidence="2">The sequence shown here is derived from an EMBL/GenBank/DDBJ whole genome shotgun (WGS) entry which is preliminary data.</text>
</comment>
<sequence length="424" mass="47630">MAGKIRFQFVIFASLKTDFAKTDFAKMTISIDFKRYKREITGAFVALLILIGGVSLFRYASSGSGFEIVDDLGGNIFPSAILSVATTDAQVIVPSDSVYVGNPKSCVAVRLKSRKAYTRVRVEVAGTPFFSRSVSEFVLDRARTEYTVYPDIIWNYEALRNNVQAEPVSVAVTVEVNGEEMGQKVRTFSVRSINECLLGYVANGTDFHDTSLFFAAYVNEENPQIDALLREALNTRIVTRFLGYQSKASGAVDKQVYALWNVLQKRRFRYSSVSNTSLSSNVVYSQRVRTFDDALQSSQVNCVDGSVLLASLLRAINIDPILVRTPGHMFVGYYTDNSHKEKNFLETTMIGDVDLDDFFPDEKLDSTMVGKSQNEMSLLTFEKSMEYANKKYKENETGIHSGKLNYMFLEISKEVRRKIQPIGK</sequence>
<reference evidence="3" key="1">
    <citation type="journal article" date="2014" name="Genome">
        <title>Draft Genome Sequences of Three Strains of Bacteroides pyogenes Isolated from a Cat and Swine.</title>
        <authorList>
            <person name="Sakamoto M."/>
            <person name="Oshima K."/>
            <person name="Suda W."/>
            <person name="Kitamura K."/>
            <person name="Iida T."/>
            <person name="Hattori M."/>
            <person name="Ohkuma M."/>
        </authorList>
    </citation>
    <scope>NUCLEOTIDE SEQUENCE [LARGE SCALE GENOMIC DNA]</scope>
    <source>
        <strain evidence="3">JCM 6294</strain>
    </source>
</reference>
<proteinExistence type="predicted"/>
<evidence type="ECO:0000256" key="1">
    <source>
        <dbReference type="SAM" id="Phobius"/>
    </source>
</evidence>
<dbReference type="Proteomes" id="UP000018842">
    <property type="component" value="Unassembled WGS sequence"/>
</dbReference>
<evidence type="ECO:0000313" key="2">
    <source>
        <dbReference type="EMBL" id="GAE20522.1"/>
    </source>
</evidence>
<keyword evidence="1" id="KW-0472">Membrane</keyword>
<protein>
    <recommendedName>
        <fullName evidence="4">Transglutaminase-like domain-containing protein</fullName>
    </recommendedName>
</protein>
<dbReference type="AlphaFoldDB" id="W4PL88"/>
<dbReference type="STRING" id="1121100.GCA_000428105_00014"/>
<accession>W4PL88</accession>
<dbReference type="eggNOG" id="COG0467">
    <property type="taxonomic scope" value="Bacteria"/>
</dbReference>
<name>W4PL88_9BACE</name>
<dbReference type="EMBL" id="BAIR01000061">
    <property type="protein sequence ID" value="GAE20522.1"/>
    <property type="molecule type" value="Genomic_DNA"/>
</dbReference>